<gene>
    <name evidence="2" type="ORF">H1B27_07370</name>
</gene>
<reference evidence="2 3" key="1">
    <citation type="submission" date="2020-07" db="EMBL/GenBank/DDBJ databases">
        <title>Bradyrhizobium diversity isolated from nodules of indigenous legumes of Western Australia.</title>
        <authorList>
            <person name="Klepa M.S."/>
        </authorList>
    </citation>
    <scope>NUCLEOTIDE SEQUENCE [LARGE SCALE GENOMIC DNA]</scope>
    <source>
        <strain evidence="2 3">CNPSo 4019</strain>
    </source>
</reference>
<comment type="caution">
    <text evidence="2">The sequence shown here is derived from an EMBL/GenBank/DDBJ whole genome shotgun (WGS) entry which is preliminary data.</text>
</comment>
<feature type="region of interest" description="Disordered" evidence="1">
    <location>
        <begin position="71"/>
        <end position="94"/>
    </location>
</feature>
<dbReference type="RefSeq" id="WP_197965526.1">
    <property type="nucleotide sequence ID" value="NZ_JACEGD010000006.1"/>
</dbReference>
<organism evidence="2 3">
    <name type="scientific">Bradyrhizobium diversitatis</name>
    <dbReference type="NCBI Taxonomy" id="2755406"/>
    <lineage>
        <taxon>Bacteria</taxon>
        <taxon>Pseudomonadati</taxon>
        <taxon>Pseudomonadota</taxon>
        <taxon>Alphaproteobacteria</taxon>
        <taxon>Hyphomicrobiales</taxon>
        <taxon>Nitrobacteraceae</taxon>
        <taxon>Bradyrhizobium</taxon>
    </lineage>
</organism>
<sequence>MLVALEGRGFRGKLAEVECGARIGVSFGLTGSLIFECCGASRFAVQQALAPQKSCRSRPEQSHPPMIVMQIRDGTAERNASRTNPIDPSPPRVA</sequence>
<protein>
    <submittedName>
        <fullName evidence="2">Uncharacterized protein</fullName>
    </submittedName>
</protein>
<proteinExistence type="predicted"/>
<evidence type="ECO:0000313" key="3">
    <source>
        <dbReference type="Proteomes" id="UP001194539"/>
    </source>
</evidence>
<dbReference type="EMBL" id="JACEGD010000006">
    <property type="protein sequence ID" value="MBH5386106.1"/>
    <property type="molecule type" value="Genomic_DNA"/>
</dbReference>
<evidence type="ECO:0000313" key="2">
    <source>
        <dbReference type="EMBL" id="MBH5386106.1"/>
    </source>
</evidence>
<dbReference type="Proteomes" id="UP001194539">
    <property type="component" value="Unassembled WGS sequence"/>
</dbReference>
<accession>A0ABS0NYL6</accession>
<evidence type="ECO:0000256" key="1">
    <source>
        <dbReference type="SAM" id="MobiDB-lite"/>
    </source>
</evidence>
<name>A0ABS0NYL6_9BRAD</name>
<keyword evidence="3" id="KW-1185">Reference proteome</keyword>